<feature type="domain" description="4-vinyl reductase 4VR" evidence="1">
    <location>
        <begin position="108"/>
        <end position="170"/>
    </location>
</feature>
<dbReference type="PANTHER" id="PTHR35090">
    <property type="entry name" value="DNA-DIRECTED RNA POLYMERASE SUBUNIT I"/>
    <property type="match status" value="1"/>
</dbReference>
<dbReference type="SUPFAM" id="SSF111126">
    <property type="entry name" value="Ligand-binding domain in the NO signalling and Golgi transport"/>
    <property type="match status" value="1"/>
</dbReference>
<accession>A0A3G1KMN1</accession>
<dbReference type="EMBL" id="CP017634">
    <property type="protein sequence ID" value="ATW23711.1"/>
    <property type="molecule type" value="Genomic_DNA"/>
</dbReference>
<dbReference type="KEGG" id="fwa:DCMF_01905"/>
<evidence type="ECO:0000259" key="1">
    <source>
        <dbReference type="SMART" id="SM00989"/>
    </source>
</evidence>
<sequence length="171" mass="19191">MSNSLKSFAWKDIGDIAKGRPTMGVKMHVAVYRMFQYSLRNVLENKYGKDAIKHILVEAGRVSGIEFCTHLLDIDLAPPDFFDALKQKMEELGIGLLEVVQADFENLIFILTVSEDLDCSGVPVSGETVCHYDEGLVMGILEKYTGKQFVVKETDCWSTGHWACRFHVVAI</sequence>
<protein>
    <submittedName>
        <fullName evidence="2">4-vinyl reductase</fullName>
    </submittedName>
</protein>
<dbReference type="Gene3D" id="3.30.1380.20">
    <property type="entry name" value="Trafficking protein particle complex subunit 3"/>
    <property type="match status" value="1"/>
</dbReference>
<dbReference type="InterPro" id="IPR004096">
    <property type="entry name" value="V4R"/>
</dbReference>
<dbReference type="AlphaFoldDB" id="A0A3G1KMN1"/>
<reference evidence="2 3" key="1">
    <citation type="submission" date="2016-10" db="EMBL/GenBank/DDBJ databases">
        <title>Complete Genome Sequence of Peptococcaceae strain DCMF.</title>
        <authorList>
            <person name="Edwards R.J."/>
            <person name="Holland S.I."/>
            <person name="Deshpande N.P."/>
            <person name="Wong Y.K."/>
            <person name="Ertan H."/>
            <person name="Manefield M."/>
            <person name="Russell T.L."/>
            <person name="Lee M.J."/>
        </authorList>
    </citation>
    <scope>NUCLEOTIDE SEQUENCE [LARGE SCALE GENOMIC DNA]</scope>
    <source>
        <strain evidence="2 3">DCMF</strain>
    </source>
</reference>
<dbReference type="Proteomes" id="UP000323521">
    <property type="component" value="Chromosome"/>
</dbReference>
<dbReference type="Pfam" id="PF02830">
    <property type="entry name" value="V4R"/>
    <property type="match status" value="1"/>
</dbReference>
<dbReference type="RefSeq" id="WP_148132872.1">
    <property type="nucleotide sequence ID" value="NZ_CP017634.1"/>
</dbReference>
<proteinExistence type="predicted"/>
<keyword evidence="3" id="KW-1185">Reference proteome</keyword>
<dbReference type="InterPro" id="IPR024096">
    <property type="entry name" value="NO_sig/Golgi_transp_ligand-bd"/>
</dbReference>
<name>A0A3G1KMN1_FORW1</name>
<evidence type="ECO:0000313" key="2">
    <source>
        <dbReference type="EMBL" id="ATW23711.1"/>
    </source>
</evidence>
<dbReference type="OrthoDB" id="9788644at2"/>
<dbReference type="PANTHER" id="PTHR35090:SF2">
    <property type="entry name" value="ARSR FAMILY TRANSCRIPTIONAL REGULATOR"/>
    <property type="match status" value="1"/>
</dbReference>
<evidence type="ECO:0000313" key="3">
    <source>
        <dbReference type="Proteomes" id="UP000323521"/>
    </source>
</evidence>
<dbReference type="SMART" id="SM00989">
    <property type="entry name" value="V4R"/>
    <property type="match status" value="1"/>
</dbReference>
<organism evidence="2 3">
    <name type="scientific">Formimonas warabiya</name>
    <dbReference type="NCBI Taxonomy" id="1761012"/>
    <lineage>
        <taxon>Bacteria</taxon>
        <taxon>Bacillati</taxon>
        <taxon>Bacillota</taxon>
        <taxon>Clostridia</taxon>
        <taxon>Eubacteriales</taxon>
        <taxon>Peptococcaceae</taxon>
        <taxon>Candidatus Formimonas</taxon>
    </lineage>
</organism>
<gene>
    <name evidence="2" type="ORF">DCMF_01905</name>
</gene>